<sequence>MKRFELKGKKGPVKANLSRTGGLNISARIKGITLSSKHGIRITKSAKGLTVGLQNFVPVLRGRWKSKGGLALNMSKSGFSLSKKSKIGTYNITNPERSSINFLGIQRRGKDAAGLAGLAFLTQIIWGTIKFIFRIPVLIFKFLKWWFLFIWWFVELFYSLISFLFSIILFLIVDLPKAFKPVKEESPLVEETPRSK</sequence>
<feature type="transmembrane region" description="Helical" evidence="1">
    <location>
        <begin position="112"/>
        <end position="133"/>
    </location>
</feature>
<protein>
    <recommendedName>
        <fullName evidence="3">DUF4236 domain-containing protein</fullName>
    </recommendedName>
</protein>
<feature type="transmembrane region" description="Helical" evidence="1">
    <location>
        <begin position="145"/>
        <end position="173"/>
    </location>
</feature>
<dbReference type="AlphaFoldDB" id="A0A382PV44"/>
<evidence type="ECO:0008006" key="3">
    <source>
        <dbReference type="Google" id="ProtNLM"/>
    </source>
</evidence>
<reference evidence="2" key="1">
    <citation type="submission" date="2018-05" db="EMBL/GenBank/DDBJ databases">
        <authorList>
            <person name="Lanie J.A."/>
            <person name="Ng W.-L."/>
            <person name="Kazmierczak K.M."/>
            <person name="Andrzejewski T.M."/>
            <person name="Davidsen T.M."/>
            <person name="Wayne K.J."/>
            <person name="Tettelin H."/>
            <person name="Glass J.I."/>
            <person name="Rusch D."/>
            <person name="Podicherti R."/>
            <person name="Tsui H.-C.T."/>
            <person name="Winkler M.E."/>
        </authorList>
    </citation>
    <scope>NUCLEOTIDE SEQUENCE</scope>
</reference>
<keyword evidence="1" id="KW-0812">Transmembrane</keyword>
<evidence type="ECO:0000313" key="2">
    <source>
        <dbReference type="EMBL" id="SVC76670.1"/>
    </source>
</evidence>
<dbReference type="EMBL" id="UINC01109687">
    <property type="protein sequence ID" value="SVC76670.1"/>
    <property type="molecule type" value="Genomic_DNA"/>
</dbReference>
<evidence type="ECO:0000256" key="1">
    <source>
        <dbReference type="SAM" id="Phobius"/>
    </source>
</evidence>
<gene>
    <name evidence="2" type="ORF">METZ01_LOCUS329524</name>
</gene>
<proteinExistence type="predicted"/>
<organism evidence="2">
    <name type="scientific">marine metagenome</name>
    <dbReference type="NCBI Taxonomy" id="408172"/>
    <lineage>
        <taxon>unclassified sequences</taxon>
        <taxon>metagenomes</taxon>
        <taxon>ecological metagenomes</taxon>
    </lineage>
</organism>
<keyword evidence="1" id="KW-1133">Transmembrane helix</keyword>
<name>A0A382PV44_9ZZZZ</name>
<accession>A0A382PV44</accession>
<keyword evidence="1" id="KW-0472">Membrane</keyword>